<evidence type="ECO:0000313" key="3">
    <source>
        <dbReference type="EMBL" id="KAA0150280.1"/>
    </source>
</evidence>
<dbReference type="PROSITE" id="PS00430">
    <property type="entry name" value="TONB_DEPENDENT_REC_1"/>
    <property type="match status" value="1"/>
</dbReference>
<dbReference type="EMBL" id="VLTO01000030">
    <property type="protein sequence ID" value="KAA0173737.1"/>
    <property type="molecule type" value="Genomic_DNA"/>
</dbReference>
<dbReference type="InterPro" id="IPR010916">
    <property type="entry name" value="TonB_box_CS"/>
</dbReference>
<evidence type="ECO:0000313" key="7">
    <source>
        <dbReference type="Proteomes" id="UP000323011"/>
    </source>
</evidence>
<comment type="caution">
    <text evidence="3">The sequence shown here is derived from an EMBL/GenBank/DDBJ whole genome shotgun (WGS) entry which is preliminary data.</text>
</comment>
<evidence type="ECO:0000313" key="5">
    <source>
        <dbReference type="EMBL" id="KAA0173737.1"/>
    </source>
</evidence>
<feature type="compositionally biased region" description="Low complexity" evidence="1">
    <location>
        <begin position="1"/>
        <end position="21"/>
    </location>
</feature>
<keyword evidence="7" id="KW-1185">Reference proteome</keyword>
<dbReference type="Proteomes" id="UP000322899">
    <property type="component" value="Unassembled WGS sequence"/>
</dbReference>
<evidence type="ECO:0000313" key="6">
    <source>
        <dbReference type="Proteomes" id="UP000322899"/>
    </source>
</evidence>
<feature type="domain" description="Ubiquitin-like" evidence="2">
    <location>
        <begin position="33"/>
        <end position="98"/>
    </location>
</feature>
<dbReference type="InterPro" id="IPR029071">
    <property type="entry name" value="Ubiquitin-like_domsf"/>
</dbReference>
<dbReference type="SUPFAM" id="SSF54236">
    <property type="entry name" value="Ubiquitin-like"/>
    <property type="match status" value="1"/>
</dbReference>
<protein>
    <recommendedName>
        <fullName evidence="2">Ubiquitin-like domain-containing protein</fullName>
    </recommendedName>
</protein>
<accession>A0A5A8CDY7</accession>
<dbReference type="EMBL" id="VLTN01000035">
    <property type="protein sequence ID" value="KAA0150280.1"/>
    <property type="molecule type" value="Genomic_DNA"/>
</dbReference>
<dbReference type="PROSITE" id="PS50053">
    <property type="entry name" value="UBIQUITIN_2"/>
    <property type="match status" value="1"/>
</dbReference>
<reference evidence="6 7" key="1">
    <citation type="submission" date="2019-07" db="EMBL/GenBank/DDBJ databases">
        <title>Genomes of Cafeteria roenbergensis.</title>
        <authorList>
            <person name="Fischer M.G."/>
            <person name="Hackl T."/>
            <person name="Roman M."/>
        </authorList>
    </citation>
    <scope>NUCLEOTIDE SEQUENCE [LARGE SCALE GENOMIC DNA]</scope>
    <source>
        <strain evidence="3 7">BVI</strain>
        <strain evidence="5 6">E4-10P</strain>
        <strain evidence="4 8">RCC970-E3</strain>
    </source>
</reference>
<dbReference type="InterPro" id="IPR000626">
    <property type="entry name" value="Ubiquitin-like_dom"/>
</dbReference>
<dbReference type="Proteomes" id="UP000324907">
    <property type="component" value="Unassembled WGS sequence"/>
</dbReference>
<organism evidence="3 7">
    <name type="scientific">Cafeteria roenbergensis</name>
    <name type="common">Marine flagellate</name>
    <dbReference type="NCBI Taxonomy" id="33653"/>
    <lineage>
        <taxon>Eukaryota</taxon>
        <taxon>Sar</taxon>
        <taxon>Stramenopiles</taxon>
        <taxon>Bigyra</taxon>
        <taxon>Opalozoa</taxon>
        <taxon>Bicosoecida</taxon>
        <taxon>Cafeteriaceae</taxon>
        <taxon>Cafeteria</taxon>
    </lineage>
</organism>
<feature type="region of interest" description="Disordered" evidence="1">
    <location>
        <begin position="1"/>
        <end position="33"/>
    </location>
</feature>
<dbReference type="CDD" id="cd17039">
    <property type="entry name" value="Ubl_ubiquitin_like"/>
    <property type="match status" value="1"/>
</dbReference>
<feature type="region of interest" description="Disordered" evidence="1">
    <location>
        <begin position="99"/>
        <end position="119"/>
    </location>
</feature>
<dbReference type="Proteomes" id="UP000323011">
    <property type="component" value="Unassembled WGS sequence"/>
</dbReference>
<sequence length="164" mass="16748">MAAEPAAATAESAAAAEAAPGGSPGPTGGSPSFSLTVRFISGDTLTVTASAAEKVSDVCDRIGKERNWTAGTGKLVKGVKFLAGDKTLEEVGVDGSTSGLVATGVKEQPLPERLPKPEDDPFSLQPGGFGFHGAWGPQAGFGMHGKDMGFGDFGHHPRRQADWP</sequence>
<evidence type="ECO:0000313" key="8">
    <source>
        <dbReference type="Proteomes" id="UP000324907"/>
    </source>
</evidence>
<gene>
    <name evidence="5" type="ORF">FNF27_04886</name>
    <name evidence="4" type="ORF">FNF28_03029</name>
    <name evidence="3" type="ORF">FNF29_05293</name>
</gene>
<evidence type="ECO:0000259" key="2">
    <source>
        <dbReference type="PROSITE" id="PS50053"/>
    </source>
</evidence>
<dbReference type="OrthoDB" id="419317at2759"/>
<dbReference type="EMBL" id="VLTL01000037">
    <property type="protein sequence ID" value="KAA0166958.1"/>
    <property type="molecule type" value="Genomic_DNA"/>
</dbReference>
<evidence type="ECO:0000256" key="1">
    <source>
        <dbReference type="SAM" id="MobiDB-lite"/>
    </source>
</evidence>
<dbReference type="AlphaFoldDB" id="A0A5A8CDY7"/>
<dbReference type="Gene3D" id="3.10.20.90">
    <property type="entry name" value="Phosphatidylinositol 3-kinase Catalytic Subunit, Chain A, domain 1"/>
    <property type="match status" value="1"/>
</dbReference>
<proteinExistence type="predicted"/>
<name>A0A5A8CDY7_CAFRO</name>
<evidence type="ECO:0000313" key="4">
    <source>
        <dbReference type="EMBL" id="KAA0166958.1"/>
    </source>
</evidence>
<feature type="compositionally biased region" description="Basic and acidic residues" evidence="1">
    <location>
        <begin position="109"/>
        <end position="119"/>
    </location>
</feature>